<protein>
    <submittedName>
        <fullName evidence="1">Uncharacterized protein</fullName>
    </submittedName>
</protein>
<dbReference type="AlphaFoldDB" id="A0AAV7MX04"/>
<accession>A0AAV7MX04</accession>
<proteinExistence type="predicted"/>
<organism evidence="1 2">
    <name type="scientific">Pleurodeles waltl</name>
    <name type="common">Iberian ribbed newt</name>
    <dbReference type="NCBI Taxonomy" id="8319"/>
    <lineage>
        <taxon>Eukaryota</taxon>
        <taxon>Metazoa</taxon>
        <taxon>Chordata</taxon>
        <taxon>Craniata</taxon>
        <taxon>Vertebrata</taxon>
        <taxon>Euteleostomi</taxon>
        <taxon>Amphibia</taxon>
        <taxon>Batrachia</taxon>
        <taxon>Caudata</taxon>
        <taxon>Salamandroidea</taxon>
        <taxon>Salamandridae</taxon>
        <taxon>Pleurodelinae</taxon>
        <taxon>Pleurodeles</taxon>
    </lineage>
</organism>
<gene>
    <name evidence="1" type="ORF">NDU88_004994</name>
</gene>
<evidence type="ECO:0000313" key="2">
    <source>
        <dbReference type="Proteomes" id="UP001066276"/>
    </source>
</evidence>
<keyword evidence="2" id="KW-1185">Reference proteome</keyword>
<name>A0AAV7MX04_PLEWA</name>
<sequence>MKLNDVRNFPADKGLLTASATLNAPVPVFYGSSPLTVGVSDIYVTLSLEKAPAYNARGGETRVGCFFLLSSCAIILDVAFAKGYEVTLFERLEAK</sequence>
<dbReference type="Proteomes" id="UP001066276">
    <property type="component" value="Chromosome 9"/>
</dbReference>
<evidence type="ECO:0000313" key="1">
    <source>
        <dbReference type="EMBL" id="KAJ1107604.1"/>
    </source>
</evidence>
<comment type="caution">
    <text evidence="1">The sequence shown here is derived from an EMBL/GenBank/DDBJ whole genome shotgun (WGS) entry which is preliminary data.</text>
</comment>
<reference evidence="1" key="1">
    <citation type="journal article" date="2022" name="bioRxiv">
        <title>Sequencing and chromosome-scale assembly of the giantPleurodeles waltlgenome.</title>
        <authorList>
            <person name="Brown T."/>
            <person name="Elewa A."/>
            <person name="Iarovenko S."/>
            <person name="Subramanian E."/>
            <person name="Araus A.J."/>
            <person name="Petzold A."/>
            <person name="Susuki M."/>
            <person name="Suzuki K.-i.T."/>
            <person name="Hayashi T."/>
            <person name="Toyoda A."/>
            <person name="Oliveira C."/>
            <person name="Osipova E."/>
            <person name="Leigh N.D."/>
            <person name="Simon A."/>
            <person name="Yun M.H."/>
        </authorList>
    </citation>
    <scope>NUCLEOTIDE SEQUENCE</scope>
    <source>
        <strain evidence="1">20211129_DDA</strain>
        <tissue evidence="1">Liver</tissue>
    </source>
</reference>
<dbReference type="EMBL" id="JANPWB010000013">
    <property type="protein sequence ID" value="KAJ1107604.1"/>
    <property type="molecule type" value="Genomic_DNA"/>
</dbReference>